<dbReference type="InterPro" id="IPR013534">
    <property type="entry name" value="Starch_synth_cat_dom"/>
</dbReference>
<evidence type="ECO:0000256" key="1">
    <source>
        <dbReference type="ARBA" id="ARBA00022676"/>
    </source>
</evidence>
<evidence type="ECO:0000256" key="2">
    <source>
        <dbReference type="ARBA" id="ARBA00022679"/>
    </source>
</evidence>
<evidence type="ECO:0000259" key="3">
    <source>
        <dbReference type="Pfam" id="PF00534"/>
    </source>
</evidence>
<proteinExistence type="predicted"/>
<name>A0A7J2U4A8_9CREN</name>
<reference evidence="5" key="1">
    <citation type="journal article" date="2020" name="mSystems">
        <title>Genome- and Community-Level Interaction Insights into Carbon Utilization and Element Cycling Functions of Hydrothermarchaeota in Hydrothermal Sediment.</title>
        <authorList>
            <person name="Zhou Z."/>
            <person name="Liu Y."/>
            <person name="Xu W."/>
            <person name="Pan J."/>
            <person name="Luo Z.H."/>
            <person name="Li M."/>
        </authorList>
    </citation>
    <scope>NUCLEOTIDE SEQUENCE [LARGE SCALE GENOMIC DNA]</scope>
    <source>
        <strain evidence="5">SpSt-125</strain>
    </source>
</reference>
<accession>A0A7J2U4A8</accession>
<evidence type="ECO:0000259" key="4">
    <source>
        <dbReference type="Pfam" id="PF08323"/>
    </source>
</evidence>
<dbReference type="Pfam" id="PF00534">
    <property type="entry name" value="Glycos_transf_1"/>
    <property type="match status" value="1"/>
</dbReference>
<keyword evidence="2 5" id="KW-0808">Transferase</keyword>
<dbReference type="SUPFAM" id="SSF53756">
    <property type="entry name" value="UDP-Glycosyltransferase/glycogen phosphorylase"/>
    <property type="match status" value="1"/>
</dbReference>
<dbReference type="GO" id="GO:0016757">
    <property type="term" value="F:glycosyltransferase activity"/>
    <property type="evidence" value="ECO:0007669"/>
    <property type="project" value="UniProtKB-KW"/>
</dbReference>
<comment type="caution">
    <text evidence="5">The sequence shown here is derived from an EMBL/GenBank/DDBJ whole genome shotgun (WGS) entry which is preliminary data.</text>
</comment>
<protein>
    <submittedName>
        <fullName evidence="5">Glycosyltransferase</fullName>
    </submittedName>
</protein>
<dbReference type="EMBL" id="DSEU01000040">
    <property type="protein sequence ID" value="HEM67103.1"/>
    <property type="molecule type" value="Genomic_DNA"/>
</dbReference>
<feature type="domain" description="Glycosyl transferase family 1" evidence="3">
    <location>
        <begin position="318"/>
        <end position="463"/>
    </location>
</feature>
<dbReference type="Pfam" id="PF08323">
    <property type="entry name" value="Glyco_transf_5"/>
    <property type="match status" value="1"/>
</dbReference>
<dbReference type="PANTHER" id="PTHR45825">
    <property type="entry name" value="GRANULE-BOUND STARCH SYNTHASE 1, CHLOROPLASTIC/AMYLOPLASTIC"/>
    <property type="match status" value="1"/>
</dbReference>
<feature type="domain" description="Starch synthase catalytic" evidence="4">
    <location>
        <begin position="10"/>
        <end position="258"/>
    </location>
</feature>
<dbReference type="Gene3D" id="3.40.50.2000">
    <property type="entry name" value="Glycogen Phosphorylase B"/>
    <property type="match status" value="2"/>
</dbReference>
<gene>
    <name evidence="5" type="ORF">ENO26_06005</name>
</gene>
<dbReference type="InterPro" id="IPR001296">
    <property type="entry name" value="Glyco_trans_1"/>
</dbReference>
<dbReference type="AlphaFoldDB" id="A0A7J2U4A8"/>
<evidence type="ECO:0000313" key="5">
    <source>
        <dbReference type="EMBL" id="HEM67103.1"/>
    </source>
</evidence>
<keyword evidence="1" id="KW-0328">Glycosyltransferase</keyword>
<sequence length="537" mass="60583">MIIAPSSIKNIWLLTFEFGDIATLGGLGKAVTLYAKVLKDLGYNVEVFMPSHGRHLSEEHRKKLNLKPVTWFHACGNRIGIDKNVYKYCIGAEKAEVNGITVVLFKGLDETTGRFLDNWHIYAYAEEKACLYARAIMHWVNMVNEVPELIHANDWTSAIAGVIAKIIFESKGYAVPLVYSIHLLSYRAFPWHYASCKWCGVPDICHRVWIPNRHELLCTEDVWNLALGNVDHFAAMEADILATNSWGYLREILDKYGHWMSEKSFVIHNVTDWKEDEARKYATEIFGSSNRVEARKSLVNWVNTVTFSKVGYLNSSCKYIIVAAGRLTSSKGFDILLKALKYTSQEMCTIIFGLPIGDFGYEHYIMTLAGEVPGRAVVFLEPVPQRVLKASCYCANAFAVPSRYEPFGLVSIEAQAVGTPAIVSNVGGLPETVIDLRWNHVNGTGVVVPSEDVHTLAEVLEDISRLTQFIDTGNSSVLSQLRSSWGYEVAKMSKEINIRYNAITWVDKNFREHNLADLLKSCYEKARLYAYYRAVTK</sequence>
<dbReference type="PANTHER" id="PTHR45825:SF11">
    <property type="entry name" value="ALPHA AMYLASE DOMAIN-CONTAINING PROTEIN"/>
    <property type="match status" value="1"/>
</dbReference>
<organism evidence="5">
    <name type="scientific">Ignisphaera aggregans</name>
    <dbReference type="NCBI Taxonomy" id="334771"/>
    <lineage>
        <taxon>Archaea</taxon>
        <taxon>Thermoproteota</taxon>
        <taxon>Thermoprotei</taxon>
        <taxon>Desulfurococcales</taxon>
        <taxon>Desulfurococcaceae</taxon>
        <taxon>Ignisphaera</taxon>
    </lineage>
</organism>